<evidence type="ECO:0000256" key="1">
    <source>
        <dbReference type="ARBA" id="ARBA00023015"/>
    </source>
</evidence>
<keyword evidence="3" id="KW-0804">Transcription</keyword>
<evidence type="ECO:0000256" key="3">
    <source>
        <dbReference type="ARBA" id="ARBA00023163"/>
    </source>
</evidence>
<dbReference type="SUPFAM" id="SSF46785">
    <property type="entry name" value="Winged helix' DNA-binding domain"/>
    <property type="match status" value="1"/>
</dbReference>
<dbReference type="CDD" id="cd00090">
    <property type="entry name" value="HTH_ARSR"/>
    <property type="match status" value="1"/>
</dbReference>
<evidence type="ECO:0000256" key="2">
    <source>
        <dbReference type="ARBA" id="ARBA00023125"/>
    </source>
</evidence>
<dbReference type="PROSITE" id="PS50987">
    <property type="entry name" value="HTH_ARSR_2"/>
    <property type="match status" value="1"/>
</dbReference>
<dbReference type="PANTHER" id="PTHR43132">
    <property type="entry name" value="ARSENICAL RESISTANCE OPERON REPRESSOR ARSR-RELATED"/>
    <property type="match status" value="1"/>
</dbReference>
<dbReference type="GO" id="GO:0003677">
    <property type="term" value="F:DNA binding"/>
    <property type="evidence" value="ECO:0007669"/>
    <property type="project" value="UniProtKB-KW"/>
</dbReference>
<reference evidence="5" key="1">
    <citation type="journal article" date="2022" name="Cell">
        <title>Repeat-based holocentromeres influence genome architecture and karyotype evolution.</title>
        <authorList>
            <person name="Hofstatter P.G."/>
            <person name="Thangavel G."/>
            <person name="Lux T."/>
            <person name="Neumann P."/>
            <person name="Vondrak T."/>
            <person name="Novak P."/>
            <person name="Zhang M."/>
            <person name="Costa L."/>
            <person name="Castellani M."/>
            <person name="Scott A."/>
            <person name="Toegelov H."/>
            <person name="Fuchs J."/>
            <person name="Mata-Sucre Y."/>
            <person name="Dias Y."/>
            <person name="Vanzela A.L.L."/>
            <person name="Huettel B."/>
            <person name="Almeida C.C.S."/>
            <person name="Simkova H."/>
            <person name="Souza G."/>
            <person name="Pedrosa-Harand A."/>
            <person name="Macas J."/>
            <person name="Mayer K.F.X."/>
            <person name="Houben A."/>
            <person name="Marques A."/>
        </authorList>
    </citation>
    <scope>NUCLEOTIDE SEQUENCE</scope>
    <source>
        <strain evidence="5">RhyBre1mFocal</strain>
    </source>
</reference>
<evidence type="ECO:0000313" key="5">
    <source>
        <dbReference type="EMBL" id="KAJ1684592.1"/>
    </source>
</evidence>
<keyword evidence="2" id="KW-0238">DNA-binding</keyword>
<evidence type="ECO:0000313" key="6">
    <source>
        <dbReference type="Proteomes" id="UP001151287"/>
    </source>
</evidence>
<dbReference type="NCBIfam" id="NF033788">
    <property type="entry name" value="HTH_metalloreg"/>
    <property type="match status" value="1"/>
</dbReference>
<dbReference type="InterPro" id="IPR011991">
    <property type="entry name" value="ArsR-like_HTH"/>
</dbReference>
<dbReference type="Pfam" id="PF01022">
    <property type="entry name" value="HTH_5"/>
    <property type="match status" value="1"/>
</dbReference>
<keyword evidence="1" id="KW-0805">Transcription regulation</keyword>
<dbReference type="SMART" id="SM00418">
    <property type="entry name" value="HTH_ARSR"/>
    <property type="match status" value="1"/>
</dbReference>
<organism evidence="5 6">
    <name type="scientific">Rhynchospora breviuscula</name>
    <dbReference type="NCBI Taxonomy" id="2022672"/>
    <lineage>
        <taxon>Eukaryota</taxon>
        <taxon>Viridiplantae</taxon>
        <taxon>Streptophyta</taxon>
        <taxon>Embryophyta</taxon>
        <taxon>Tracheophyta</taxon>
        <taxon>Spermatophyta</taxon>
        <taxon>Magnoliopsida</taxon>
        <taxon>Liliopsida</taxon>
        <taxon>Poales</taxon>
        <taxon>Cyperaceae</taxon>
        <taxon>Cyperoideae</taxon>
        <taxon>Rhynchosporeae</taxon>
        <taxon>Rhynchospora</taxon>
    </lineage>
</organism>
<dbReference type="InterPro" id="IPR036388">
    <property type="entry name" value="WH-like_DNA-bd_sf"/>
</dbReference>
<sequence>MDDADEGARAEDFHDRYSAVSELFAALSSPVRSAVVHLLTERDRTVTELTEELGVSQPLVSQHLRVLRGARVVTAHRTGRTTSYALVDEHVAHVFLDAFQHTDEH</sequence>
<dbReference type="OrthoDB" id="10266048at2759"/>
<dbReference type="InterPro" id="IPR036390">
    <property type="entry name" value="WH_DNA-bd_sf"/>
</dbReference>
<evidence type="ECO:0000259" key="4">
    <source>
        <dbReference type="PROSITE" id="PS50987"/>
    </source>
</evidence>
<proteinExistence type="predicted"/>
<protein>
    <recommendedName>
        <fullName evidence="4">HTH arsR-type domain-containing protein</fullName>
    </recommendedName>
</protein>
<keyword evidence="6" id="KW-1185">Reference proteome</keyword>
<accession>A0A9P9Z927</accession>
<gene>
    <name evidence="5" type="ORF">LUZ63_020347</name>
</gene>
<dbReference type="InterPro" id="IPR051011">
    <property type="entry name" value="Metal_resp_trans_reg"/>
</dbReference>
<feature type="domain" description="HTH arsR-type" evidence="4">
    <location>
        <begin position="12"/>
        <end position="105"/>
    </location>
</feature>
<name>A0A9P9Z927_9POAL</name>
<dbReference type="GO" id="GO:0003700">
    <property type="term" value="F:DNA-binding transcription factor activity"/>
    <property type="evidence" value="ECO:0007669"/>
    <property type="project" value="InterPro"/>
</dbReference>
<dbReference type="PANTHER" id="PTHR43132:SF8">
    <property type="entry name" value="HTH-TYPE TRANSCRIPTIONAL REGULATOR KMTR"/>
    <property type="match status" value="1"/>
</dbReference>
<dbReference type="AlphaFoldDB" id="A0A9P9Z927"/>
<dbReference type="PRINTS" id="PR00778">
    <property type="entry name" value="HTHARSR"/>
</dbReference>
<dbReference type="InterPro" id="IPR001845">
    <property type="entry name" value="HTH_ArsR_DNA-bd_dom"/>
</dbReference>
<dbReference type="EMBL" id="JAMQYH010000029">
    <property type="protein sequence ID" value="KAJ1684592.1"/>
    <property type="molecule type" value="Genomic_DNA"/>
</dbReference>
<dbReference type="Gene3D" id="1.10.10.10">
    <property type="entry name" value="Winged helix-like DNA-binding domain superfamily/Winged helix DNA-binding domain"/>
    <property type="match status" value="1"/>
</dbReference>
<dbReference type="Proteomes" id="UP001151287">
    <property type="component" value="Unassembled WGS sequence"/>
</dbReference>
<comment type="caution">
    <text evidence="5">The sequence shown here is derived from an EMBL/GenBank/DDBJ whole genome shotgun (WGS) entry which is preliminary data.</text>
</comment>